<sequence>MDMKQQVKVIKTQRDYDAAIVRLSALMDEDLTPGSSKEAELELLALVVESYERSKVEPVVLDPIEAILFRMDQLGLKKVDLVPYMGSLPKVSEVLARKRPLNLAMIRKLHQGLGIPADVLLAQTDDAVDLDEALPYDTAKFPFKEMFARGYFEGFSGPLREAKDKTEELIRGFMRGFNLQPIHQARLRAPMHQSGSRLMDEYALLTWHVAVLKKARQLKLKSAYVKGSLTEERLRELARLSRFEQGPRLAQEFLADMGIALVFEEHFSKTYLDGAAMFDGDLPVVALTLRHDRLDNFWFALLHELVHVQKHLGPDHWFIADNLEDKVHQQTQEEREADDGARDILIPQAEWLASGLTVEPTMEAAMALADKLRIHPTIVAGRVRHETSNWRLLSSIKADVRRLFADQLQELAQPA</sequence>
<name>A0ABW7FJG4_9BURK</name>
<comment type="caution">
    <text evidence="1">The sequence shown here is derived from an EMBL/GenBank/DDBJ whole genome shotgun (WGS) entry which is preliminary data.</text>
</comment>
<keyword evidence="2" id="KW-1185">Reference proteome</keyword>
<dbReference type="PANTHER" id="PTHR40455:SF1">
    <property type="entry name" value="ANTITOXIN HIGA"/>
    <property type="match status" value="1"/>
</dbReference>
<dbReference type="PANTHER" id="PTHR40455">
    <property type="entry name" value="ANTITOXIN HIGA"/>
    <property type="match status" value="1"/>
</dbReference>
<organism evidence="1 2">
    <name type="scientific">Pelomonas margarita</name>
    <dbReference type="NCBI Taxonomy" id="3299031"/>
    <lineage>
        <taxon>Bacteria</taxon>
        <taxon>Pseudomonadati</taxon>
        <taxon>Pseudomonadota</taxon>
        <taxon>Betaproteobacteria</taxon>
        <taxon>Burkholderiales</taxon>
        <taxon>Sphaerotilaceae</taxon>
        <taxon>Roseateles</taxon>
    </lineage>
</organism>
<dbReference type="EMBL" id="JBIGHW010000006">
    <property type="protein sequence ID" value="MFG6441488.1"/>
    <property type="molecule type" value="Genomic_DNA"/>
</dbReference>
<dbReference type="RefSeq" id="WP_394397811.1">
    <property type="nucleotide sequence ID" value="NZ_JBIGHW010000006.1"/>
</dbReference>
<accession>A0ABW7FJG4</accession>
<dbReference type="Proteomes" id="UP001606301">
    <property type="component" value="Unassembled WGS sequence"/>
</dbReference>
<reference evidence="1 2" key="1">
    <citation type="submission" date="2024-08" db="EMBL/GenBank/DDBJ databases">
        <authorList>
            <person name="Lu H."/>
        </authorList>
    </citation>
    <scope>NUCLEOTIDE SEQUENCE [LARGE SCALE GENOMIC DNA]</scope>
    <source>
        <strain evidence="1 2">LKC17W</strain>
    </source>
</reference>
<evidence type="ECO:0000313" key="2">
    <source>
        <dbReference type="Proteomes" id="UP001606301"/>
    </source>
</evidence>
<dbReference type="InterPro" id="IPR039060">
    <property type="entry name" value="Antitox_HigA"/>
</dbReference>
<evidence type="ECO:0000313" key="1">
    <source>
        <dbReference type="EMBL" id="MFG6441488.1"/>
    </source>
</evidence>
<protein>
    <submittedName>
        <fullName evidence="1">Transcriptional regulator</fullName>
    </submittedName>
</protein>
<gene>
    <name evidence="1" type="ORF">ACG0Z3_12445</name>
</gene>
<proteinExistence type="predicted"/>